<proteinExistence type="predicted"/>
<gene>
    <name evidence="5" type="ORF">H8B19_06290</name>
</gene>
<evidence type="ECO:0000256" key="3">
    <source>
        <dbReference type="SAM" id="SignalP"/>
    </source>
</evidence>
<keyword evidence="3" id="KW-0732">Signal</keyword>
<organism evidence="5 6">
    <name type="scientific">Neptunicella marina</name>
    <dbReference type="NCBI Taxonomy" id="2125989"/>
    <lineage>
        <taxon>Bacteria</taxon>
        <taxon>Pseudomonadati</taxon>
        <taxon>Pseudomonadota</taxon>
        <taxon>Gammaproteobacteria</taxon>
        <taxon>Alteromonadales</taxon>
        <taxon>Alteromonadaceae</taxon>
        <taxon>Neptunicella</taxon>
    </lineage>
</organism>
<comment type="subcellular location">
    <subcellularLocation>
        <location evidence="1">Membrane</location>
    </subcellularLocation>
</comment>
<keyword evidence="2" id="KW-0472">Membrane</keyword>
<dbReference type="EMBL" id="JACNEP010000004">
    <property type="protein sequence ID" value="MBC3765479.1"/>
    <property type="molecule type" value="Genomic_DNA"/>
</dbReference>
<evidence type="ECO:0000256" key="2">
    <source>
        <dbReference type="ARBA" id="ARBA00023136"/>
    </source>
</evidence>
<feature type="signal peptide" evidence="3">
    <location>
        <begin position="1"/>
        <end position="18"/>
    </location>
</feature>
<evidence type="ECO:0000256" key="1">
    <source>
        <dbReference type="ARBA" id="ARBA00004370"/>
    </source>
</evidence>
<feature type="domain" description="Beta-lactamase-related" evidence="4">
    <location>
        <begin position="34"/>
        <end position="345"/>
    </location>
</feature>
<reference evidence="5" key="2">
    <citation type="submission" date="2020-08" db="EMBL/GenBank/DDBJ databases">
        <authorList>
            <person name="Lai Q."/>
        </authorList>
    </citation>
    <scope>NUCLEOTIDE SEQUENCE</scope>
    <source>
        <strain evidence="5">S27-2</strain>
    </source>
</reference>
<dbReference type="GO" id="GO:0016020">
    <property type="term" value="C:membrane"/>
    <property type="evidence" value="ECO:0007669"/>
    <property type="project" value="UniProtKB-SubCell"/>
</dbReference>
<reference evidence="5" key="1">
    <citation type="journal article" date="2018" name="Int. J. Syst. Evol. Microbiol.">
        <title>Neptunicella marina gen. nov., sp. nov., isolated from surface seawater.</title>
        <authorList>
            <person name="Liu X."/>
            <person name="Lai Q."/>
            <person name="Du Y."/>
            <person name="Zhang X."/>
            <person name="Liu Z."/>
            <person name="Sun F."/>
            <person name="Shao Z."/>
        </authorList>
    </citation>
    <scope>NUCLEOTIDE SEQUENCE</scope>
    <source>
        <strain evidence="5">S27-2</strain>
    </source>
</reference>
<evidence type="ECO:0000313" key="5">
    <source>
        <dbReference type="EMBL" id="MBC3765479.1"/>
    </source>
</evidence>
<comment type="caution">
    <text evidence="5">The sequence shown here is derived from an EMBL/GenBank/DDBJ whole genome shotgun (WGS) entry which is preliminary data.</text>
</comment>
<dbReference type="InterPro" id="IPR012338">
    <property type="entry name" value="Beta-lactam/transpept-like"/>
</dbReference>
<dbReference type="SUPFAM" id="SSF56601">
    <property type="entry name" value="beta-lactamase/transpeptidase-like"/>
    <property type="match status" value="1"/>
</dbReference>
<dbReference type="RefSeq" id="WP_186505955.1">
    <property type="nucleotide sequence ID" value="NZ_JACNEP010000004.1"/>
</dbReference>
<dbReference type="Gene3D" id="1.25.40.10">
    <property type="entry name" value="Tetratricopeptide repeat domain"/>
    <property type="match status" value="1"/>
</dbReference>
<protein>
    <submittedName>
        <fullName evidence="5">Beta-lactamase family protein</fullName>
    </submittedName>
</protein>
<keyword evidence="6" id="KW-1185">Reference proteome</keyword>
<dbReference type="Proteomes" id="UP000601768">
    <property type="component" value="Unassembled WGS sequence"/>
</dbReference>
<evidence type="ECO:0000259" key="4">
    <source>
        <dbReference type="Pfam" id="PF00144"/>
    </source>
</evidence>
<dbReference type="Pfam" id="PF00144">
    <property type="entry name" value="Beta-lactamase"/>
    <property type="match status" value="1"/>
</dbReference>
<dbReference type="Gene3D" id="3.40.710.10">
    <property type="entry name" value="DD-peptidase/beta-lactamase superfamily"/>
    <property type="match status" value="1"/>
</dbReference>
<accession>A0A8J6ISH7</accession>
<dbReference type="AlphaFoldDB" id="A0A8J6ISH7"/>
<feature type="chain" id="PRO_5035209510" evidence="3">
    <location>
        <begin position="19"/>
        <end position="479"/>
    </location>
</feature>
<dbReference type="InterPro" id="IPR011990">
    <property type="entry name" value="TPR-like_helical_dom_sf"/>
</dbReference>
<dbReference type="InterPro" id="IPR050491">
    <property type="entry name" value="AmpC-like"/>
</dbReference>
<dbReference type="PANTHER" id="PTHR46825">
    <property type="entry name" value="D-ALANYL-D-ALANINE-CARBOXYPEPTIDASE/ENDOPEPTIDASE AMPH"/>
    <property type="match status" value="1"/>
</dbReference>
<dbReference type="SUPFAM" id="SSF48452">
    <property type="entry name" value="TPR-like"/>
    <property type="match status" value="1"/>
</dbReference>
<sequence length="479" mass="54082">MRLLSTLFLLIVSCSLTAQEVNKSQKIDLLLNQYHQLQQFNGVALVAQNGQIILNKGYGQANFEWHIDHQPDGVFRIASLTKQFTAMLIMQLVEKGKIKLDGKISDYLPNYRHDTGTQITIRQLLNHTSGLGNFFHLKDYRQVETYNPYSPDEFIAKFCSEDLLFKPGTQFNYSNAGYTILGSIIEHVTKLSYEQALSAQIFTPAGMHHSGFNDQTKLVNKRVYGYQRTLNGVKPAAYIDMSVPYSAGSIYSTAQDLLLWEQALTHHTLLSKPFSEVLYQVTPHKNYAAGWEVDKLKASEFGKALTKLHHTGGIQGFNASITRIPEDNLLIVLLNNTGPGPMTAMSNNIIRLMNNKPAQQPKLRFTQRLYKTIDEKGIDNALAWYKQQQQLNNAFSESGLNRFGYQLLAIDANQAAIAFFKLNTQDHPDSENVYDSLADAYLANGDNRLALNNLIKAHSLTSNKHRYTDKIARLKEVVK</sequence>
<dbReference type="PANTHER" id="PTHR46825:SF11">
    <property type="entry name" value="PENICILLIN-BINDING PROTEIN 4"/>
    <property type="match status" value="1"/>
</dbReference>
<evidence type="ECO:0000313" key="6">
    <source>
        <dbReference type="Proteomes" id="UP000601768"/>
    </source>
</evidence>
<name>A0A8J6ISH7_9ALTE</name>
<dbReference type="InterPro" id="IPR001466">
    <property type="entry name" value="Beta-lactam-related"/>
</dbReference>